<dbReference type="GO" id="GO:0046872">
    <property type="term" value="F:metal ion binding"/>
    <property type="evidence" value="ECO:0007669"/>
    <property type="project" value="UniProtKB-KW"/>
</dbReference>
<keyword evidence="3" id="KW-0560">Oxidoreductase</keyword>
<dbReference type="GO" id="GO:0051539">
    <property type="term" value="F:4 iron, 4 sulfur cluster binding"/>
    <property type="evidence" value="ECO:0007669"/>
    <property type="project" value="UniProtKB-KW"/>
</dbReference>
<evidence type="ECO:0000256" key="1">
    <source>
        <dbReference type="ARBA" id="ARBA00022485"/>
    </source>
</evidence>
<gene>
    <name evidence="8" type="ORF">ENN98_01800</name>
</gene>
<dbReference type="InterPro" id="IPR017896">
    <property type="entry name" value="4Fe4S_Fe-S-bd"/>
</dbReference>
<reference evidence="8" key="1">
    <citation type="journal article" date="2020" name="mSystems">
        <title>Genome- and Community-Level Interaction Insights into Carbon Utilization and Element Cycling Functions of Hydrothermarchaeota in Hydrothermal Sediment.</title>
        <authorList>
            <person name="Zhou Z."/>
            <person name="Liu Y."/>
            <person name="Xu W."/>
            <person name="Pan J."/>
            <person name="Luo Z.H."/>
            <person name="Li M."/>
        </authorList>
    </citation>
    <scope>NUCLEOTIDE SEQUENCE [LARGE SCALE GENOMIC DNA]</scope>
    <source>
        <strain evidence="8">SpSt-1224</strain>
    </source>
</reference>
<dbReference type="Pfam" id="PF09335">
    <property type="entry name" value="VTT_dom"/>
    <property type="match status" value="1"/>
</dbReference>
<feature type="transmembrane region" description="Helical" evidence="6">
    <location>
        <begin position="75"/>
        <end position="104"/>
    </location>
</feature>
<evidence type="ECO:0000313" key="8">
    <source>
        <dbReference type="EMBL" id="HET97442.1"/>
    </source>
</evidence>
<dbReference type="Pfam" id="PF13183">
    <property type="entry name" value="Fer4_8"/>
    <property type="match status" value="1"/>
</dbReference>
<keyword evidence="1" id="KW-0004">4Fe-4S</keyword>
<keyword evidence="5" id="KW-0411">Iron-sulfur</keyword>
<name>A0A7C2TL60_9BACT</name>
<dbReference type="Proteomes" id="UP000885986">
    <property type="component" value="Unassembled WGS sequence"/>
</dbReference>
<evidence type="ECO:0000256" key="6">
    <source>
        <dbReference type="SAM" id="Phobius"/>
    </source>
</evidence>
<dbReference type="EMBL" id="DSDS01000040">
    <property type="protein sequence ID" value="HET97442.1"/>
    <property type="molecule type" value="Genomic_DNA"/>
</dbReference>
<evidence type="ECO:0000259" key="7">
    <source>
        <dbReference type="PROSITE" id="PS51379"/>
    </source>
</evidence>
<feature type="transmembrane region" description="Helical" evidence="6">
    <location>
        <begin position="9"/>
        <end position="27"/>
    </location>
</feature>
<dbReference type="InterPro" id="IPR051460">
    <property type="entry name" value="HdrC_iron-sulfur_subunit"/>
</dbReference>
<evidence type="ECO:0000256" key="3">
    <source>
        <dbReference type="ARBA" id="ARBA00023002"/>
    </source>
</evidence>
<evidence type="ECO:0000256" key="5">
    <source>
        <dbReference type="ARBA" id="ARBA00023014"/>
    </source>
</evidence>
<comment type="caution">
    <text evidence="8">The sequence shown here is derived from an EMBL/GenBank/DDBJ whole genome shotgun (WGS) entry which is preliminary data.</text>
</comment>
<keyword evidence="6" id="KW-0472">Membrane</keyword>
<dbReference type="GO" id="GO:0016491">
    <property type="term" value="F:oxidoreductase activity"/>
    <property type="evidence" value="ECO:0007669"/>
    <property type="project" value="UniProtKB-KW"/>
</dbReference>
<feature type="transmembrane region" description="Helical" evidence="6">
    <location>
        <begin position="47"/>
        <end position="68"/>
    </location>
</feature>
<dbReference type="PANTHER" id="PTHR43255">
    <property type="entry name" value="IRON-SULFUR-BINDING OXIDOREDUCTASE FADF-RELATED-RELATED"/>
    <property type="match status" value="1"/>
</dbReference>
<keyword evidence="6" id="KW-0812">Transmembrane</keyword>
<evidence type="ECO:0000256" key="4">
    <source>
        <dbReference type="ARBA" id="ARBA00023004"/>
    </source>
</evidence>
<feature type="transmembrane region" description="Helical" evidence="6">
    <location>
        <begin position="137"/>
        <end position="159"/>
    </location>
</feature>
<keyword evidence="6" id="KW-1133">Transmembrane helix</keyword>
<proteinExistence type="predicted"/>
<feature type="transmembrane region" description="Helical" evidence="6">
    <location>
        <begin position="198"/>
        <end position="217"/>
    </location>
</feature>
<dbReference type="Gene3D" id="1.10.1060.10">
    <property type="entry name" value="Alpha-helical ferredoxin"/>
    <property type="match status" value="1"/>
</dbReference>
<dbReference type="SUPFAM" id="SSF46548">
    <property type="entry name" value="alpha-helical ferredoxin"/>
    <property type="match status" value="1"/>
</dbReference>
<dbReference type="InterPro" id="IPR032816">
    <property type="entry name" value="VTT_dom"/>
</dbReference>
<protein>
    <recommendedName>
        <fullName evidence="7">4Fe-4S ferredoxin-type domain-containing protein</fullName>
    </recommendedName>
</protein>
<feature type="domain" description="4Fe-4S ferredoxin-type" evidence="7">
    <location>
        <begin position="289"/>
        <end position="317"/>
    </location>
</feature>
<dbReference type="GO" id="GO:0005886">
    <property type="term" value="C:plasma membrane"/>
    <property type="evidence" value="ECO:0007669"/>
    <property type="project" value="TreeGrafter"/>
</dbReference>
<organism evidence="8">
    <name type="scientific">Desulfurivibrio alkaliphilus</name>
    <dbReference type="NCBI Taxonomy" id="427923"/>
    <lineage>
        <taxon>Bacteria</taxon>
        <taxon>Pseudomonadati</taxon>
        <taxon>Thermodesulfobacteriota</taxon>
        <taxon>Desulfobulbia</taxon>
        <taxon>Desulfobulbales</taxon>
        <taxon>Desulfobulbaceae</taxon>
        <taxon>Desulfurivibrio</taxon>
    </lineage>
</organism>
<feature type="transmembrane region" description="Helical" evidence="6">
    <location>
        <begin position="166"/>
        <end position="186"/>
    </location>
</feature>
<keyword evidence="2" id="KW-0479">Metal-binding</keyword>
<evidence type="ECO:0000256" key="2">
    <source>
        <dbReference type="ARBA" id="ARBA00022723"/>
    </source>
</evidence>
<accession>A0A7C2TL60</accession>
<dbReference type="AlphaFoldDB" id="A0A7C2TL60"/>
<keyword evidence="4" id="KW-0408">Iron</keyword>
<dbReference type="Pfam" id="PF02754">
    <property type="entry name" value="CCG"/>
    <property type="match status" value="1"/>
</dbReference>
<sequence>MNSRNRKKIVLALVVVLVAGAFFWFDLHHQLTLESVRGFQEQAGEFYAQRPLVAIAGFAGAYLLVVALNLPGGALLGLLAGTVFGVLVGTVVVSFASTIAATLACALSRYLFRDFVRARFPQVVARVDQGMAREGSFYLFSLRLIPVVPFFVINMVMGLTAIRLRTFYWVSQLGMLPGTMVFVNAGNELGRLTSTGEIFSPRLILAFALLGLLPLAAKKLLDYYRARATKPEEPSAGGVVATGEGEENLRVQAQILASDCTACGACAARCLFLKRAGLPGEIATAFLAGKNLADPFACSLCNLCTAVCPKKLEPGDLFLAMRRRRVADERWDSRPYKNILAYERLGASPLFSAEFLPPSCRTVFFPGCTLPGTRPESTWQLFGRLRDKIPDLGLVLDCCHKPSHDLGREQHFTDRFGALRRRLYDSGVKEILLACPNCYKVFLNHGGELRVRSVWEVLAFGVHPAVYTDEAGREPAPQGATVTIHDPCPLRKLPDLQRAVRALIGQQNLVVKEMRSSRSRTLCCGEGGSVGFVYPELAAAWGEQRRDQAQGLPVVTYCAGCAGFLERSGLQTIHLADLIAEPAKALTGKAAVATPPWTYLNRLRLKYRLKRLP</sequence>
<dbReference type="PANTHER" id="PTHR43255:SF1">
    <property type="entry name" value="IRON-SULFUR-BINDING OXIDOREDUCTASE FADF-RELATED"/>
    <property type="match status" value="1"/>
</dbReference>
<dbReference type="PROSITE" id="PS51379">
    <property type="entry name" value="4FE4S_FER_2"/>
    <property type="match status" value="1"/>
</dbReference>
<dbReference type="InterPro" id="IPR004017">
    <property type="entry name" value="Cys_rich_dom"/>
</dbReference>
<dbReference type="InterPro" id="IPR009051">
    <property type="entry name" value="Helical_ferredxn"/>
</dbReference>